<dbReference type="PROSITE" id="PS51007">
    <property type="entry name" value="CYTC"/>
    <property type="match status" value="1"/>
</dbReference>
<name>A0A1I5NWU3_9SPHN</name>
<evidence type="ECO:0000313" key="6">
    <source>
        <dbReference type="EMBL" id="SFP26278.1"/>
    </source>
</evidence>
<protein>
    <recommendedName>
        <fullName evidence="5">Cytochrome c domain-containing protein</fullName>
    </recommendedName>
</protein>
<organism evidence="6 7">
    <name type="scientific">Qipengyuania nanhaisediminis</name>
    <dbReference type="NCBI Taxonomy" id="604088"/>
    <lineage>
        <taxon>Bacteria</taxon>
        <taxon>Pseudomonadati</taxon>
        <taxon>Pseudomonadota</taxon>
        <taxon>Alphaproteobacteria</taxon>
        <taxon>Sphingomonadales</taxon>
        <taxon>Erythrobacteraceae</taxon>
        <taxon>Qipengyuania</taxon>
    </lineage>
</organism>
<evidence type="ECO:0000259" key="5">
    <source>
        <dbReference type="PROSITE" id="PS51007"/>
    </source>
</evidence>
<dbReference type="GO" id="GO:0046872">
    <property type="term" value="F:metal ion binding"/>
    <property type="evidence" value="ECO:0007669"/>
    <property type="project" value="UniProtKB-KW"/>
</dbReference>
<evidence type="ECO:0000256" key="2">
    <source>
        <dbReference type="ARBA" id="ARBA00022723"/>
    </source>
</evidence>
<dbReference type="Gene3D" id="1.10.760.10">
    <property type="entry name" value="Cytochrome c-like domain"/>
    <property type="match status" value="1"/>
</dbReference>
<feature type="domain" description="Cytochrome c" evidence="5">
    <location>
        <begin position="44"/>
        <end position="135"/>
    </location>
</feature>
<gene>
    <name evidence="6" type="ORF">SAMN04488060_2152</name>
</gene>
<dbReference type="STRING" id="604088.SAMN04488060_2152"/>
<dbReference type="Proteomes" id="UP000199331">
    <property type="component" value="Unassembled WGS sequence"/>
</dbReference>
<keyword evidence="2 4" id="KW-0479">Metal-binding</keyword>
<dbReference type="GO" id="GO:0020037">
    <property type="term" value="F:heme binding"/>
    <property type="evidence" value="ECO:0007669"/>
    <property type="project" value="InterPro"/>
</dbReference>
<evidence type="ECO:0000313" key="7">
    <source>
        <dbReference type="Proteomes" id="UP000199331"/>
    </source>
</evidence>
<dbReference type="AlphaFoldDB" id="A0A1I5NWU3"/>
<evidence type="ECO:0000256" key="4">
    <source>
        <dbReference type="PROSITE-ProRule" id="PRU00433"/>
    </source>
</evidence>
<dbReference type="Pfam" id="PF00034">
    <property type="entry name" value="Cytochrom_C"/>
    <property type="match status" value="1"/>
</dbReference>
<proteinExistence type="predicted"/>
<dbReference type="InterPro" id="IPR009056">
    <property type="entry name" value="Cyt_c-like_dom"/>
</dbReference>
<accession>A0A1I5NWU3</accession>
<dbReference type="SUPFAM" id="SSF46626">
    <property type="entry name" value="Cytochrome c"/>
    <property type="match status" value="1"/>
</dbReference>
<dbReference type="GO" id="GO:0009055">
    <property type="term" value="F:electron transfer activity"/>
    <property type="evidence" value="ECO:0007669"/>
    <property type="project" value="InterPro"/>
</dbReference>
<evidence type="ECO:0000256" key="3">
    <source>
        <dbReference type="ARBA" id="ARBA00023004"/>
    </source>
</evidence>
<keyword evidence="7" id="KW-1185">Reference proteome</keyword>
<sequence length="137" mass="14367">MGMGSVEHRHRNWKAIVTGVALAACAPLAGCKDPVETRREPATGPKDRGLAAIKRAGCGSCHEIPGLDWPSGRLGPSLEGFDDVGLIAGQLPNRPDVLAAFIRNAPSVREGSSMPPMPISEAEAADIAAYLYGLDHD</sequence>
<keyword evidence="3 4" id="KW-0408">Iron</keyword>
<reference evidence="7" key="1">
    <citation type="submission" date="2016-10" db="EMBL/GenBank/DDBJ databases">
        <authorList>
            <person name="Varghese N."/>
            <person name="Submissions S."/>
        </authorList>
    </citation>
    <scope>NUCLEOTIDE SEQUENCE [LARGE SCALE GENOMIC DNA]</scope>
    <source>
        <strain evidence="7">CGMCC 1.7715</strain>
    </source>
</reference>
<dbReference type="InterPro" id="IPR036909">
    <property type="entry name" value="Cyt_c-like_dom_sf"/>
</dbReference>
<keyword evidence="1 4" id="KW-0349">Heme</keyword>
<dbReference type="EMBL" id="FOWZ01000003">
    <property type="protein sequence ID" value="SFP26278.1"/>
    <property type="molecule type" value="Genomic_DNA"/>
</dbReference>
<evidence type="ECO:0000256" key="1">
    <source>
        <dbReference type="ARBA" id="ARBA00022617"/>
    </source>
</evidence>